<dbReference type="PANTHER" id="PTHR12526">
    <property type="entry name" value="GLYCOSYLTRANSFERASE"/>
    <property type="match status" value="1"/>
</dbReference>
<dbReference type="Gene3D" id="3.40.50.2000">
    <property type="entry name" value="Glycogen Phosphorylase B"/>
    <property type="match status" value="2"/>
</dbReference>
<gene>
    <name evidence="1" type="ORF">ASZ90_001307</name>
</gene>
<protein>
    <submittedName>
        <fullName evidence="1">Glycosyltransferase</fullName>
    </submittedName>
</protein>
<name>A0A0W8G6N7_9ZZZZ</name>
<accession>A0A0W8G6N7</accession>
<dbReference type="EMBL" id="LNQE01000173">
    <property type="protein sequence ID" value="KUG28821.1"/>
    <property type="molecule type" value="Genomic_DNA"/>
</dbReference>
<proteinExistence type="predicted"/>
<evidence type="ECO:0000313" key="1">
    <source>
        <dbReference type="EMBL" id="KUG28821.1"/>
    </source>
</evidence>
<organism evidence="1">
    <name type="scientific">hydrocarbon metagenome</name>
    <dbReference type="NCBI Taxonomy" id="938273"/>
    <lineage>
        <taxon>unclassified sequences</taxon>
        <taxon>metagenomes</taxon>
        <taxon>ecological metagenomes</taxon>
    </lineage>
</organism>
<dbReference type="GO" id="GO:0016757">
    <property type="term" value="F:glycosyltransferase activity"/>
    <property type="evidence" value="ECO:0007669"/>
    <property type="project" value="TreeGrafter"/>
</dbReference>
<keyword evidence="1" id="KW-0808">Transferase</keyword>
<dbReference type="SUPFAM" id="SSF53756">
    <property type="entry name" value="UDP-Glycosyltransferase/glycogen phosphorylase"/>
    <property type="match status" value="1"/>
</dbReference>
<sequence length="394" mass="43173">MNIAFFLPCLTRRKDAPGHMGAMLANHFAEKGHTVFVHVDGNLSRPPVYPLREGITLRRHPLKMTPVSETQILLELGVQRPDVIVGLYTNRACYAQVYFAHRLGVPVILSEQAGSVARREWGLSQEEREAVFLGADRIHLLQDDAAKTVPGHLHSRVRIMPHPVPAARAPAIPGQSEGVKTLLYAARGMVGTDADILLRTFATVSRLAEDWQCLLAVPGWQAGRLQALAESLDIADRVRFQEDEEDLSACYEAAHLFVFPSVTAYHPMALLEAMAHGLPIVGFADCEGINALIHHGVTGLLAAPERREATLAEAMLTLMRDAEKRAVMGAAGLKRYESSFRCDMICEKWELLLNETAGITPPASRSLSTQVPGAKAPLERAFARGAAVNLPEFF</sequence>
<dbReference type="AlphaFoldDB" id="A0A0W8G6N7"/>
<reference evidence="1" key="1">
    <citation type="journal article" date="2015" name="Proc. Natl. Acad. Sci. U.S.A.">
        <title>Networks of energetic and metabolic interactions define dynamics in microbial communities.</title>
        <authorList>
            <person name="Embree M."/>
            <person name="Liu J.K."/>
            <person name="Al-Bassam M.M."/>
            <person name="Zengler K."/>
        </authorList>
    </citation>
    <scope>NUCLEOTIDE SEQUENCE</scope>
</reference>
<dbReference type="Pfam" id="PF13692">
    <property type="entry name" value="Glyco_trans_1_4"/>
    <property type="match status" value="1"/>
</dbReference>
<comment type="caution">
    <text evidence="1">The sequence shown here is derived from an EMBL/GenBank/DDBJ whole genome shotgun (WGS) entry which is preliminary data.</text>
</comment>
<dbReference type="PANTHER" id="PTHR12526:SF635">
    <property type="entry name" value="GLYCOSYL TRANSFERASE GROUP 1"/>
    <property type="match status" value="1"/>
</dbReference>